<sequence length="57" mass="6666">MESIEAKINNGFVGMTVRETAFSPKYKRSDGRKSWLKKRAERLAERLRPTEIDPEQI</sequence>
<accession>A0ABR8DVU8</accession>
<proteinExistence type="predicted"/>
<organism evidence="1 2">
    <name type="scientific">Nostoc flagelliforme FACHB-838</name>
    <dbReference type="NCBI Taxonomy" id="2692904"/>
    <lineage>
        <taxon>Bacteria</taxon>
        <taxon>Bacillati</taxon>
        <taxon>Cyanobacteriota</taxon>
        <taxon>Cyanophyceae</taxon>
        <taxon>Nostocales</taxon>
        <taxon>Nostocaceae</taxon>
        <taxon>Nostoc</taxon>
    </lineage>
</organism>
<comment type="caution">
    <text evidence="1">The sequence shown here is derived from an EMBL/GenBank/DDBJ whole genome shotgun (WGS) entry which is preliminary data.</text>
</comment>
<name>A0ABR8DVU8_9NOSO</name>
<evidence type="ECO:0000313" key="2">
    <source>
        <dbReference type="Proteomes" id="UP000623440"/>
    </source>
</evidence>
<protein>
    <submittedName>
        <fullName evidence="1">Uncharacterized protein</fullName>
    </submittedName>
</protein>
<reference evidence="1 2" key="1">
    <citation type="journal article" date="2020" name="ISME J.">
        <title>Comparative genomics reveals insights into cyanobacterial evolution and habitat adaptation.</title>
        <authorList>
            <person name="Chen M.Y."/>
            <person name="Teng W.K."/>
            <person name="Zhao L."/>
            <person name="Hu C.X."/>
            <person name="Zhou Y.K."/>
            <person name="Han B.P."/>
            <person name="Song L.R."/>
            <person name="Shu W.S."/>
        </authorList>
    </citation>
    <scope>NUCLEOTIDE SEQUENCE [LARGE SCALE GENOMIC DNA]</scope>
    <source>
        <strain evidence="1 2">FACHB-838</strain>
    </source>
</reference>
<dbReference type="Proteomes" id="UP000623440">
    <property type="component" value="Unassembled WGS sequence"/>
</dbReference>
<dbReference type="RefSeq" id="WP_190943926.1">
    <property type="nucleotide sequence ID" value="NZ_JACJSI010000092.1"/>
</dbReference>
<gene>
    <name evidence="1" type="ORF">H6G97_28815</name>
</gene>
<keyword evidence="2" id="KW-1185">Reference proteome</keyword>
<dbReference type="EMBL" id="JACJSI010000092">
    <property type="protein sequence ID" value="MBD2533348.1"/>
    <property type="molecule type" value="Genomic_DNA"/>
</dbReference>
<evidence type="ECO:0000313" key="1">
    <source>
        <dbReference type="EMBL" id="MBD2533348.1"/>
    </source>
</evidence>